<dbReference type="InterPro" id="IPR038377">
    <property type="entry name" value="Na/Glc_symporter_sf"/>
</dbReference>
<feature type="transmembrane region" description="Helical" evidence="8">
    <location>
        <begin position="273"/>
        <end position="292"/>
    </location>
</feature>
<keyword evidence="4 8" id="KW-1133">Transmembrane helix</keyword>
<dbReference type="PANTHER" id="PTHR11819:SF195">
    <property type="entry name" value="SODIUM_GLUCOSE COTRANSPORTER 4"/>
    <property type="match status" value="1"/>
</dbReference>
<gene>
    <name evidence="9" type="ORF">AB1Y20_007899</name>
</gene>
<evidence type="ECO:0000256" key="3">
    <source>
        <dbReference type="ARBA" id="ARBA00022692"/>
    </source>
</evidence>
<dbReference type="Gene3D" id="1.20.1730.10">
    <property type="entry name" value="Sodium/glucose cotransporter"/>
    <property type="match status" value="1"/>
</dbReference>
<feature type="region of interest" description="Disordered" evidence="7">
    <location>
        <begin position="571"/>
        <end position="601"/>
    </location>
</feature>
<name>A0AB34ISV2_PRYPA</name>
<feature type="transmembrane region" description="Helical" evidence="8">
    <location>
        <begin position="185"/>
        <end position="206"/>
    </location>
</feature>
<protein>
    <recommendedName>
        <fullName evidence="11">Sodium/solute symporter</fullName>
    </recommendedName>
</protein>
<evidence type="ECO:0000313" key="9">
    <source>
        <dbReference type="EMBL" id="KAL1507037.1"/>
    </source>
</evidence>
<comment type="caution">
    <text evidence="9">The sequence shown here is derived from an EMBL/GenBank/DDBJ whole genome shotgun (WGS) entry which is preliminary data.</text>
</comment>
<proteinExistence type="inferred from homology"/>
<dbReference type="AlphaFoldDB" id="A0AB34ISV2"/>
<reference evidence="9 10" key="1">
    <citation type="journal article" date="2024" name="Science">
        <title>Giant polyketide synthase enzymes in the biosynthesis of giant marine polyether toxins.</title>
        <authorList>
            <person name="Fallon T.R."/>
            <person name="Shende V.V."/>
            <person name="Wierzbicki I.H."/>
            <person name="Pendleton A.L."/>
            <person name="Watervoot N.F."/>
            <person name="Auber R.P."/>
            <person name="Gonzalez D.J."/>
            <person name="Wisecaver J.H."/>
            <person name="Moore B.S."/>
        </authorList>
    </citation>
    <scope>NUCLEOTIDE SEQUENCE [LARGE SCALE GENOMIC DNA]</scope>
    <source>
        <strain evidence="9 10">12B1</strain>
    </source>
</reference>
<accession>A0AB34ISV2</accession>
<evidence type="ECO:0000256" key="7">
    <source>
        <dbReference type="SAM" id="MobiDB-lite"/>
    </source>
</evidence>
<evidence type="ECO:0000256" key="2">
    <source>
        <dbReference type="ARBA" id="ARBA00006434"/>
    </source>
</evidence>
<feature type="transmembrane region" description="Helical" evidence="8">
    <location>
        <begin position="117"/>
        <end position="135"/>
    </location>
</feature>
<feature type="transmembrane region" description="Helical" evidence="8">
    <location>
        <begin position="467"/>
        <end position="484"/>
    </location>
</feature>
<dbReference type="Proteomes" id="UP001515480">
    <property type="component" value="Unassembled WGS sequence"/>
</dbReference>
<feature type="transmembrane region" description="Helical" evidence="8">
    <location>
        <begin position="313"/>
        <end position="338"/>
    </location>
</feature>
<feature type="transmembrane region" description="Helical" evidence="8">
    <location>
        <begin position="361"/>
        <end position="394"/>
    </location>
</feature>
<feature type="transmembrane region" description="Helical" evidence="8">
    <location>
        <begin position="508"/>
        <end position="529"/>
    </location>
</feature>
<feature type="transmembrane region" description="Helical" evidence="8">
    <location>
        <begin position="156"/>
        <end position="179"/>
    </location>
</feature>
<organism evidence="9 10">
    <name type="scientific">Prymnesium parvum</name>
    <name type="common">Toxic golden alga</name>
    <dbReference type="NCBI Taxonomy" id="97485"/>
    <lineage>
        <taxon>Eukaryota</taxon>
        <taxon>Haptista</taxon>
        <taxon>Haptophyta</taxon>
        <taxon>Prymnesiophyceae</taxon>
        <taxon>Prymnesiales</taxon>
        <taxon>Prymnesiaceae</taxon>
        <taxon>Prymnesium</taxon>
    </lineage>
</organism>
<evidence type="ECO:0008006" key="11">
    <source>
        <dbReference type="Google" id="ProtNLM"/>
    </source>
</evidence>
<keyword evidence="10" id="KW-1185">Reference proteome</keyword>
<evidence type="ECO:0000256" key="6">
    <source>
        <dbReference type="RuleBase" id="RU362091"/>
    </source>
</evidence>
<dbReference type="EMBL" id="JBGBPQ010000018">
    <property type="protein sequence ID" value="KAL1507037.1"/>
    <property type="molecule type" value="Genomic_DNA"/>
</dbReference>
<sequence>MAPPTLPPIPLPPALATSPSLLDERAELTPGDATLMALYFVLVLLVGVYAWKVQQNPAAQSGGDDNAETDQFFLAGRNARWPAVGFSLFVSNIGSEHLVGLFGSAYASGWAVSYFEWAAPIHLLVTGWIVAPIFLRNRLTTTTEYLEKRYAPRVRATVCVATLFMYLVNRLAVSVYSGATVLHTLFGWSVPACSIGLVALTAVYTAAGGLGAVIITDVAQALVLLFGTAVMLGIGIDRVGGLDTLFHVPPNGTTYEDWEKFFHMYRPPEDKDFPTLGLLLGFNASALWYWCLDQAIVQRVLAASSVQHARAACNFAGFLKLLVVFLIVLPGVIARHYFSDALLDSPNEVLPVMMKQLLPPGVLGILLAAMIAACMSSLDSIFTAAGSLVCLDLYRPLRPSASEQELVTVGRVLCLVLAVLSLLWLPIIDLLSDQIFVYLNSIQMCFTPPVVTVYFGGMLWRRATTQGAMATLAVGYALGLYRFIGEVLSKVDPPAPGSMHYWWVTTNVFHAGGIMWAICVVTLVVASFLTPRPHQSQLEGLVTKLNVRNYCFKTSTAPRFVEHTEIQLDANGPKTTTRSAPQPPASVPAGTEPQPPDIKSHTTASFRKHAHVVAYCSKRCCTAYRTNFVFSVILLVATPSLIAAWM</sequence>
<feature type="transmembrane region" description="Helical" evidence="8">
    <location>
        <begin position="406"/>
        <end position="428"/>
    </location>
</feature>
<dbReference type="InterPro" id="IPR001734">
    <property type="entry name" value="Na/solute_symporter"/>
</dbReference>
<evidence type="ECO:0000256" key="4">
    <source>
        <dbReference type="ARBA" id="ARBA00022989"/>
    </source>
</evidence>
<dbReference type="PANTHER" id="PTHR11819">
    <property type="entry name" value="SOLUTE CARRIER FAMILY 5"/>
    <property type="match status" value="1"/>
</dbReference>
<feature type="transmembrane region" description="Helical" evidence="8">
    <location>
        <begin position="33"/>
        <end position="51"/>
    </location>
</feature>
<dbReference type="GO" id="GO:0005412">
    <property type="term" value="F:D-glucose:sodium symporter activity"/>
    <property type="evidence" value="ECO:0007669"/>
    <property type="project" value="TreeGrafter"/>
</dbReference>
<feature type="transmembrane region" description="Helical" evidence="8">
    <location>
        <begin position="83"/>
        <end position="105"/>
    </location>
</feature>
<feature type="transmembrane region" description="Helical" evidence="8">
    <location>
        <begin position="434"/>
        <end position="455"/>
    </location>
</feature>
<dbReference type="GO" id="GO:0005886">
    <property type="term" value="C:plasma membrane"/>
    <property type="evidence" value="ECO:0007669"/>
    <property type="project" value="TreeGrafter"/>
</dbReference>
<feature type="transmembrane region" description="Helical" evidence="8">
    <location>
        <begin position="628"/>
        <end position="645"/>
    </location>
</feature>
<evidence type="ECO:0000256" key="8">
    <source>
        <dbReference type="SAM" id="Phobius"/>
    </source>
</evidence>
<evidence type="ECO:0000256" key="1">
    <source>
        <dbReference type="ARBA" id="ARBA00004141"/>
    </source>
</evidence>
<dbReference type="Pfam" id="PF00474">
    <property type="entry name" value="SSF"/>
    <property type="match status" value="1"/>
</dbReference>
<comment type="similarity">
    <text evidence="2 6">Belongs to the sodium:solute symporter (SSF) (TC 2.A.21) family.</text>
</comment>
<comment type="subcellular location">
    <subcellularLocation>
        <location evidence="1">Membrane</location>
        <topology evidence="1">Multi-pass membrane protein</topology>
    </subcellularLocation>
</comment>
<dbReference type="NCBIfam" id="TIGR00813">
    <property type="entry name" value="sss"/>
    <property type="match status" value="1"/>
</dbReference>
<feature type="transmembrane region" description="Helical" evidence="8">
    <location>
        <begin position="218"/>
        <end position="236"/>
    </location>
</feature>
<keyword evidence="3 8" id="KW-0812">Transmembrane</keyword>
<evidence type="ECO:0000256" key="5">
    <source>
        <dbReference type="ARBA" id="ARBA00023136"/>
    </source>
</evidence>
<keyword evidence="5 8" id="KW-0472">Membrane</keyword>
<dbReference type="PROSITE" id="PS50283">
    <property type="entry name" value="NA_SOLUT_SYMP_3"/>
    <property type="match status" value="1"/>
</dbReference>
<evidence type="ECO:0000313" key="10">
    <source>
        <dbReference type="Proteomes" id="UP001515480"/>
    </source>
</evidence>